<gene>
    <name evidence="3" type="ORF">SAMN04488238_101539</name>
</gene>
<name>A0A1H2SB76_9RHOB</name>
<reference evidence="3 4" key="1">
    <citation type="submission" date="2016-10" db="EMBL/GenBank/DDBJ databases">
        <authorList>
            <person name="de Groot N.N."/>
        </authorList>
    </citation>
    <scope>NUCLEOTIDE SEQUENCE [LARGE SCALE GENOMIC DNA]</scope>
    <source>
        <strain evidence="3 4">CGMCC 1.8894</strain>
    </source>
</reference>
<evidence type="ECO:0000313" key="4">
    <source>
        <dbReference type="Proteomes" id="UP000198539"/>
    </source>
</evidence>
<evidence type="ECO:0000313" key="3">
    <source>
        <dbReference type="EMBL" id="SDW28259.1"/>
    </source>
</evidence>
<sequence>MAQPPRPDQPPRLKRQADETGKAHPADGANRARLGEAPPFGTSNGADARPGGSGQGNSGPGGSGPDTRVQGSTPTAPPRGDRSVDPAPGNTAQNHTAQNHTARNQTGQNQTGQNGMARNAPGHGGRAAPSPPGDRPRIGPAQQGRPTEASAADGPAPHSPAASSSTRGANTDTTKDGVQQAPPPNGPNSTAPDTPTPDDHILRPLAAAGLANLPHAVQPTQAPRPRGRLAPEWLAGFLTALWLAGIALFVWRADLSAFGGLEIGMIAASGVFPLGLIWLGVSVLRAARAVQDDADRLHIAVDAMRQAWLTQQQTAGVGLKTSVEQKLDDIAQAQKQTETALAMFTSTRAALPDRAPRPGAAKSLDTAVQSALALDSPTDTDQPPLGVAEFIRALHFPETAEDTEGFAALRRALGDHATAQLVRAAQEVLTVLAQEGIYMDDLRPDRARPEVWRAFADGAPGAAVAGLGGIRDRSCLALTVGRMRSDPVFRDTAHRFLREFDRCFAVFEAQADDADLARFAETRSARAFMLLGRVTGMFSARG</sequence>
<dbReference type="EMBL" id="FNOM01000001">
    <property type="protein sequence ID" value="SDW28259.1"/>
    <property type="molecule type" value="Genomic_DNA"/>
</dbReference>
<dbReference type="Proteomes" id="UP000198539">
    <property type="component" value="Unassembled WGS sequence"/>
</dbReference>
<feature type="region of interest" description="Disordered" evidence="1">
    <location>
        <begin position="1"/>
        <end position="201"/>
    </location>
</feature>
<dbReference type="STRING" id="564137.SAMN04488238_101539"/>
<proteinExistence type="predicted"/>
<feature type="compositionally biased region" description="Basic and acidic residues" evidence="1">
    <location>
        <begin position="9"/>
        <end position="25"/>
    </location>
</feature>
<feature type="compositionally biased region" description="Low complexity" evidence="1">
    <location>
        <begin position="149"/>
        <end position="165"/>
    </location>
</feature>
<keyword evidence="2" id="KW-1133">Transmembrane helix</keyword>
<feature type="compositionally biased region" description="Polar residues" evidence="1">
    <location>
        <begin position="90"/>
        <end position="103"/>
    </location>
</feature>
<evidence type="ECO:0000256" key="1">
    <source>
        <dbReference type="SAM" id="MobiDB-lite"/>
    </source>
</evidence>
<keyword evidence="2" id="KW-0812">Transmembrane</keyword>
<feature type="transmembrane region" description="Helical" evidence="2">
    <location>
        <begin position="263"/>
        <end position="287"/>
    </location>
</feature>
<accession>A0A1H2SB76</accession>
<dbReference type="AlphaFoldDB" id="A0A1H2SB76"/>
<keyword evidence="2" id="KW-0472">Membrane</keyword>
<feature type="compositionally biased region" description="Low complexity" evidence="1">
    <location>
        <begin position="104"/>
        <end position="115"/>
    </location>
</feature>
<protein>
    <submittedName>
        <fullName evidence="3">Uncharacterized protein</fullName>
    </submittedName>
</protein>
<keyword evidence="4" id="KW-1185">Reference proteome</keyword>
<feature type="transmembrane region" description="Helical" evidence="2">
    <location>
        <begin position="233"/>
        <end position="251"/>
    </location>
</feature>
<feature type="compositionally biased region" description="Gly residues" evidence="1">
    <location>
        <begin position="51"/>
        <end position="64"/>
    </location>
</feature>
<organism evidence="3 4">
    <name type="scientific">Roseicitreum antarcticum</name>
    <dbReference type="NCBI Taxonomy" id="564137"/>
    <lineage>
        <taxon>Bacteria</taxon>
        <taxon>Pseudomonadati</taxon>
        <taxon>Pseudomonadota</taxon>
        <taxon>Alphaproteobacteria</taxon>
        <taxon>Rhodobacterales</taxon>
        <taxon>Paracoccaceae</taxon>
        <taxon>Roseicitreum</taxon>
    </lineage>
</organism>
<evidence type="ECO:0000256" key="2">
    <source>
        <dbReference type="SAM" id="Phobius"/>
    </source>
</evidence>